<reference evidence="10" key="1">
    <citation type="submission" date="2020-03" db="EMBL/GenBank/DDBJ databases">
        <title>A high-quality chromosome-level genome assembly of a woody plant with both climbing and erect habits, Rhamnella rubrinervis.</title>
        <authorList>
            <person name="Lu Z."/>
            <person name="Yang Y."/>
            <person name="Zhu X."/>
            <person name="Sun Y."/>
        </authorList>
    </citation>
    <scope>NUCLEOTIDE SEQUENCE</scope>
    <source>
        <strain evidence="10">BYM</strain>
        <tissue evidence="10">Leaf</tissue>
    </source>
</reference>
<evidence type="ECO:0000259" key="7">
    <source>
        <dbReference type="Pfam" id="PF00931"/>
    </source>
</evidence>
<dbReference type="Proteomes" id="UP000796880">
    <property type="component" value="Unassembled WGS sequence"/>
</dbReference>
<comment type="similarity">
    <text evidence="1">Belongs to the disease resistance NB-LRR family.</text>
</comment>
<keyword evidence="11" id="KW-1185">Reference proteome</keyword>
<dbReference type="InterPro" id="IPR027417">
    <property type="entry name" value="P-loop_NTPase"/>
</dbReference>
<sequence length="1549" mass="177236">MALTQIANFVVGLVKPHLDYVIQHDGNVEQLRNRLVELRNVKERIGHEVADALSRSQKIEADVEEWQKRVEGISEQAQKLLEAESQAQMCFYGLCPNFITLYNPSRKALGLAKLMEVEVKNGNGFRSVAYTAPLRATTTTPEGFQALASRTSIVTQILEEFKKDNINKIGVFGMAGVGKSTFAKQVAVQAKKEKLFDIVGEVEVKQNPDMKSIQNKLALSFGLQLDKAQNEDERKLALSDYIKDKKQKILIILDDIWEWINLETLGLEEGYCKILLTSRDGEMLHSEMGTPKNFRLEVLDEEETWSLFEKKVGDAVKHPDIRDIAIEIAKRCAGLPILVETIAITLRGKPIYCWNDALTRLNSSGGEDLLEKVYSGIEWSYNQLDDENVKSLFLICAVVWDRYVHLSNMIKYTMGLSLKLFEGIDTMERAYERLQSSVDKLKGSCLLLDTDNSQIFKMHDLTRDVGRKIASRDKHYLCFRYENESKECFNKELLQKCAMMLINSINIPELLQDQLECQDLQLFKFCSTNNSLQIPATFFKKLKQLKVLDLTNLCIPSLPPSIQSLTSLQTLCLDQCELRDISIIGELRSLEILSLVYSKLKQLPKEMGKLTRLRSLDLRCCPELEVIYPDVIKSLTRLEELNMHNSFNKWETEEASNNISERSNASLSELQYLPNLTTLGINIKDANQLPFNFFSEKLKYFKILIGDVWERDADLTTSKTLKLKLSQRNQWDQGLEKILKRCEDLSLDVFEGVNSIVYQLDMDGFQRLKKLHVQNNSEISHILNSKNFGYSWIHSRAAFPILEELSICNLVGLENVCSGQLAVDSFRQLKIIKVQSCAKLKNLFSLSTILHFLQLEEIEVKDCNNMKEIIVGEKEKQPEIEANDPIKFHRLQSLSLQGLPEVTCFASNPKLHETSTSSDPPQLFNDMVVFPMLQNLTLSSIPLNKMWDGHFSERMSWIQNLTYLIVDGCDGLTFFCSSSMAIRFVQLKTLEIRRCKNMVKVISTEGAHGNLEKMDKMFPRLQTLKLDALRNLEMFCTSSATYFEFPCLLFLYIKGCTELGCFIFDSTTQKDVRDPAGHHLFDKNVGFPNLKDLHIEGLDKLTTIWHIQLASDSFYKLTNFRVKMCRRLIHIFGPGILERLHSFQRLFVDNCESVQEVFNGDHGELAVTCQNLFGVSIDYCRSLKIVFPAPVARVLGKLEILRVTHCENMELIVGEEDQIDGEKILIFQSLTYLIILFLPNLRSFYPGMHPSMWPLLRRLLLLPSEEHENLAGEYSIYQQQQHEHDQLGTPTKRPLFLLQKSSMRNLEELHLTFRDGLELPLELLKAKNVRIYCTMAASAAGLSVFLKKFHNLQQLEFIGGAVEEMYVNERGLDGEEEHVVAQVKSLRFERKYNLIHLWKENSKQAGPVFQNLEILKVENCGRLESIVSSAISFRNLVQLEVLECRGLIYLLTCSVAKSLVQLQNIRVENCFRMVEFIASDDAGGDADDGNEITFSRLRELKLRNLPHLRGFCSPKYDVKFPFLTTLSVTDCLEMKISPDGLLLNDSKHQ</sequence>
<dbReference type="InterPro" id="IPR002182">
    <property type="entry name" value="NB-ARC"/>
</dbReference>
<gene>
    <name evidence="10" type="ORF">FNV43_RR15256</name>
</gene>
<evidence type="ECO:0000256" key="2">
    <source>
        <dbReference type="ARBA" id="ARBA00022737"/>
    </source>
</evidence>
<feature type="coiled-coil region" evidence="6">
    <location>
        <begin position="21"/>
        <end position="83"/>
    </location>
</feature>
<evidence type="ECO:0000256" key="5">
    <source>
        <dbReference type="ARBA" id="ARBA00022840"/>
    </source>
</evidence>
<dbReference type="SUPFAM" id="SSF52047">
    <property type="entry name" value="RNI-like"/>
    <property type="match status" value="2"/>
</dbReference>
<organism evidence="10 11">
    <name type="scientific">Rhamnella rubrinervis</name>
    <dbReference type="NCBI Taxonomy" id="2594499"/>
    <lineage>
        <taxon>Eukaryota</taxon>
        <taxon>Viridiplantae</taxon>
        <taxon>Streptophyta</taxon>
        <taxon>Embryophyta</taxon>
        <taxon>Tracheophyta</taxon>
        <taxon>Spermatophyta</taxon>
        <taxon>Magnoliopsida</taxon>
        <taxon>eudicotyledons</taxon>
        <taxon>Gunneridae</taxon>
        <taxon>Pentapetalae</taxon>
        <taxon>rosids</taxon>
        <taxon>fabids</taxon>
        <taxon>Rosales</taxon>
        <taxon>Rhamnaceae</taxon>
        <taxon>rhamnoid group</taxon>
        <taxon>Rhamneae</taxon>
        <taxon>Rhamnella</taxon>
    </lineage>
</organism>
<feature type="domain" description="NB-ARC" evidence="7">
    <location>
        <begin position="154"/>
        <end position="315"/>
    </location>
</feature>
<proteinExistence type="inferred from homology"/>
<dbReference type="OrthoDB" id="1926275at2759"/>
<dbReference type="InterPro" id="IPR057135">
    <property type="entry name" value="At4g27190-like_LRR"/>
</dbReference>
<keyword evidence="5" id="KW-0067">ATP-binding</keyword>
<dbReference type="InterPro" id="IPR042197">
    <property type="entry name" value="Apaf_helical"/>
</dbReference>
<evidence type="ECO:0000256" key="4">
    <source>
        <dbReference type="ARBA" id="ARBA00022821"/>
    </source>
</evidence>
<keyword evidence="4" id="KW-0611">Plant defense</keyword>
<dbReference type="InterPro" id="IPR050905">
    <property type="entry name" value="Plant_NBS-LRR"/>
</dbReference>
<dbReference type="GO" id="GO:0043531">
    <property type="term" value="F:ADP binding"/>
    <property type="evidence" value="ECO:0007669"/>
    <property type="project" value="InterPro"/>
</dbReference>
<accession>A0A8K0GU26</accession>
<evidence type="ECO:0000259" key="9">
    <source>
        <dbReference type="Pfam" id="PF23598"/>
    </source>
</evidence>
<evidence type="ECO:0000313" key="11">
    <source>
        <dbReference type="Proteomes" id="UP000796880"/>
    </source>
</evidence>
<comment type="caution">
    <text evidence="10">The sequence shown here is derived from an EMBL/GenBank/DDBJ whole genome shotgun (WGS) entry which is preliminary data.</text>
</comment>
<dbReference type="InterPro" id="IPR032675">
    <property type="entry name" value="LRR_dom_sf"/>
</dbReference>
<evidence type="ECO:0000259" key="8">
    <source>
        <dbReference type="Pfam" id="PF23247"/>
    </source>
</evidence>
<dbReference type="Pfam" id="PF23598">
    <property type="entry name" value="LRR_14"/>
    <property type="match status" value="1"/>
</dbReference>
<dbReference type="SUPFAM" id="SSF52540">
    <property type="entry name" value="P-loop containing nucleoside triphosphate hydrolases"/>
    <property type="match status" value="1"/>
</dbReference>
<dbReference type="Pfam" id="PF23247">
    <property type="entry name" value="LRR_RPS2"/>
    <property type="match status" value="4"/>
</dbReference>
<evidence type="ECO:0000256" key="6">
    <source>
        <dbReference type="SAM" id="Coils"/>
    </source>
</evidence>
<dbReference type="PRINTS" id="PR00364">
    <property type="entry name" value="DISEASERSIST"/>
</dbReference>
<protein>
    <recommendedName>
        <fullName evidence="12">AAA+ ATPase domain-containing protein</fullName>
    </recommendedName>
</protein>
<feature type="domain" description="Disease resistance protein At4g27190-like leucine-rich repeats" evidence="8">
    <location>
        <begin position="1090"/>
        <end position="1161"/>
    </location>
</feature>
<feature type="domain" description="Disease resistance R13L4/SHOC-2-like LRR" evidence="9">
    <location>
        <begin position="518"/>
        <end position="871"/>
    </location>
</feature>
<keyword evidence="2" id="KW-0677">Repeat</keyword>
<dbReference type="EMBL" id="VOIH02000007">
    <property type="protein sequence ID" value="KAF3441342.1"/>
    <property type="molecule type" value="Genomic_DNA"/>
</dbReference>
<feature type="domain" description="Disease resistance protein At4g27190-like leucine-rich repeats" evidence="8">
    <location>
        <begin position="1167"/>
        <end position="1207"/>
    </location>
</feature>
<evidence type="ECO:0000256" key="1">
    <source>
        <dbReference type="ARBA" id="ARBA00008894"/>
    </source>
</evidence>
<dbReference type="Gene3D" id="3.40.50.300">
    <property type="entry name" value="P-loop containing nucleotide triphosphate hydrolases"/>
    <property type="match status" value="1"/>
</dbReference>
<dbReference type="GO" id="GO:0006952">
    <property type="term" value="P:defense response"/>
    <property type="evidence" value="ECO:0007669"/>
    <property type="project" value="UniProtKB-KW"/>
</dbReference>
<dbReference type="PANTHER" id="PTHR33463">
    <property type="entry name" value="NB-ARC DOMAIN-CONTAINING PROTEIN-RELATED"/>
    <property type="match status" value="1"/>
</dbReference>
<dbReference type="Pfam" id="PF00931">
    <property type="entry name" value="NB-ARC"/>
    <property type="match status" value="1"/>
</dbReference>
<feature type="domain" description="Disease resistance protein At4g27190-like leucine-rich repeats" evidence="8">
    <location>
        <begin position="1430"/>
        <end position="1470"/>
    </location>
</feature>
<dbReference type="GO" id="GO:0005524">
    <property type="term" value="F:ATP binding"/>
    <property type="evidence" value="ECO:0007669"/>
    <property type="project" value="UniProtKB-KW"/>
</dbReference>
<feature type="domain" description="Disease resistance protein At4g27190-like leucine-rich repeats" evidence="8">
    <location>
        <begin position="933"/>
        <end position="1070"/>
    </location>
</feature>
<name>A0A8K0GU26_9ROSA</name>
<dbReference type="Gene3D" id="1.10.8.430">
    <property type="entry name" value="Helical domain of apoptotic protease-activating factors"/>
    <property type="match status" value="1"/>
</dbReference>
<evidence type="ECO:0008006" key="12">
    <source>
        <dbReference type="Google" id="ProtNLM"/>
    </source>
</evidence>
<dbReference type="SUPFAM" id="SSF52058">
    <property type="entry name" value="L domain-like"/>
    <property type="match status" value="1"/>
</dbReference>
<evidence type="ECO:0000256" key="3">
    <source>
        <dbReference type="ARBA" id="ARBA00022741"/>
    </source>
</evidence>
<dbReference type="Gene3D" id="3.80.10.10">
    <property type="entry name" value="Ribonuclease Inhibitor"/>
    <property type="match status" value="4"/>
</dbReference>
<dbReference type="InterPro" id="IPR055414">
    <property type="entry name" value="LRR_R13L4/SHOC2-like"/>
</dbReference>
<evidence type="ECO:0000313" key="10">
    <source>
        <dbReference type="EMBL" id="KAF3441342.1"/>
    </source>
</evidence>
<keyword evidence="3" id="KW-0547">Nucleotide-binding</keyword>
<keyword evidence="6" id="KW-0175">Coiled coil</keyword>
<dbReference type="PANTHER" id="PTHR33463:SF198">
    <property type="entry name" value="RPP4C3"/>
    <property type="match status" value="1"/>
</dbReference>